<dbReference type="AlphaFoldDB" id="A0ABD0LA81"/>
<proteinExistence type="predicted"/>
<gene>
    <name evidence="2" type="ORF">BaRGS_00012611</name>
</gene>
<evidence type="ECO:0000313" key="3">
    <source>
        <dbReference type="Proteomes" id="UP001519460"/>
    </source>
</evidence>
<reference evidence="2 3" key="1">
    <citation type="journal article" date="2023" name="Sci. Data">
        <title>Genome assembly of the Korean intertidal mud-creeper Batillaria attramentaria.</title>
        <authorList>
            <person name="Patra A.K."/>
            <person name="Ho P.T."/>
            <person name="Jun S."/>
            <person name="Lee S.J."/>
            <person name="Kim Y."/>
            <person name="Won Y.J."/>
        </authorList>
    </citation>
    <scope>NUCLEOTIDE SEQUENCE [LARGE SCALE GENOMIC DNA]</scope>
    <source>
        <strain evidence="2">Wonlab-2016</strain>
    </source>
</reference>
<organism evidence="2 3">
    <name type="scientific">Batillaria attramentaria</name>
    <dbReference type="NCBI Taxonomy" id="370345"/>
    <lineage>
        <taxon>Eukaryota</taxon>
        <taxon>Metazoa</taxon>
        <taxon>Spiralia</taxon>
        <taxon>Lophotrochozoa</taxon>
        <taxon>Mollusca</taxon>
        <taxon>Gastropoda</taxon>
        <taxon>Caenogastropoda</taxon>
        <taxon>Sorbeoconcha</taxon>
        <taxon>Cerithioidea</taxon>
        <taxon>Batillariidae</taxon>
        <taxon>Batillaria</taxon>
    </lineage>
</organism>
<keyword evidence="3" id="KW-1185">Reference proteome</keyword>
<feature type="region of interest" description="Disordered" evidence="1">
    <location>
        <begin position="47"/>
        <end position="68"/>
    </location>
</feature>
<evidence type="ECO:0000256" key="1">
    <source>
        <dbReference type="SAM" id="MobiDB-lite"/>
    </source>
</evidence>
<evidence type="ECO:0000313" key="2">
    <source>
        <dbReference type="EMBL" id="KAK7496201.1"/>
    </source>
</evidence>
<comment type="caution">
    <text evidence="2">The sequence shown here is derived from an EMBL/GenBank/DDBJ whole genome shotgun (WGS) entry which is preliminary data.</text>
</comment>
<dbReference type="Proteomes" id="UP001519460">
    <property type="component" value="Unassembled WGS sequence"/>
</dbReference>
<accession>A0ABD0LA81</accession>
<protein>
    <submittedName>
        <fullName evidence="2">Uncharacterized protein</fullName>
    </submittedName>
</protein>
<sequence length="144" mass="15914">MQRHFRFVVRCGNQDRCCSRDLHQACLPPGQPPPQNLIHRLEAGVRKNSASELRGGKQGQGSTTRRGSLFRRAMKGRKPYSSLRHVTRCAAFPNAVGVCRMGRIAGRENVGSLLCGIFPIRDESPGTGHFPISMRTHSCDPPAH</sequence>
<dbReference type="EMBL" id="JACVVK020000069">
    <property type="protein sequence ID" value="KAK7496201.1"/>
    <property type="molecule type" value="Genomic_DNA"/>
</dbReference>
<name>A0ABD0LA81_9CAEN</name>